<dbReference type="Pfam" id="PF02582">
    <property type="entry name" value="DUF155"/>
    <property type="match status" value="1"/>
</dbReference>
<dbReference type="FunCoup" id="A0A165BJD7">
    <property type="interactions" value="18"/>
</dbReference>
<protein>
    <submittedName>
        <fullName evidence="5">DUF155-domain-containing protein</fullName>
    </submittedName>
</protein>
<evidence type="ECO:0000256" key="2">
    <source>
        <dbReference type="SAM" id="MobiDB-lite"/>
    </source>
</evidence>
<feature type="transmembrane region" description="Helical" evidence="3">
    <location>
        <begin position="430"/>
        <end position="451"/>
    </location>
</feature>
<dbReference type="AlphaFoldDB" id="A0A165BJD7"/>
<dbReference type="PANTHER" id="PTHR16255">
    <property type="entry name" value="REQUIRED FOR MEIOTIC NUCLEAR DIVISION PROTEIN 1 HOMOLOG"/>
    <property type="match status" value="1"/>
</dbReference>
<accession>A0A165BJD7</accession>
<dbReference type="InterPro" id="IPR003734">
    <property type="entry name" value="DUF155"/>
</dbReference>
<dbReference type="EMBL" id="KV426454">
    <property type="protein sequence ID" value="KZV80758.1"/>
    <property type="molecule type" value="Genomic_DNA"/>
</dbReference>
<evidence type="ECO:0000313" key="6">
    <source>
        <dbReference type="Proteomes" id="UP000077266"/>
    </source>
</evidence>
<evidence type="ECO:0000313" key="5">
    <source>
        <dbReference type="EMBL" id="KZV80758.1"/>
    </source>
</evidence>
<feature type="compositionally biased region" description="Acidic residues" evidence="2">
    <location>
        <begin position="97"/>
        <end position="117"/>
    </location>
</feature>
<feature type="domain" description="DUF155" evidence="4">
    <location>
        <begin position="231"/>
        <end position="402"/>
    </location>
</feature>
<dbReference type="GO" id="GO:0005739">
    <property type="term" value="C:mitochondrion"/>
    <property type="evidence" value="ECO:0007669"/>
    <property type="project" value="UniProtKB-ARBA"/>
</dbReference>
<reference evidence="5 6" key="1">
    <citation type="journal article" date="2016" name="Mol. Biol. Evol.">
        <title>Comparative Genomics of Early-Diverging Mushroom-Forming Fungi Provides Insights into the Origins of Lignocellulose Decay Capabilities.</title>
        <authorList>
            <person name="Nagy L.G."/>
            <person name="Riley R."/>
            <person name="Tritt A."/>
            <person name="Adam C."/>
            <person name="Daum C."/>
            <person name="Floudas D."/>
            <person name="Sun H."/>
            <person name="Yadav J.S."/>
            <person name="Pangilinan J."/>
            <person name="Larsson K.H."/>
            <person name="Matsuura K."/>
            <person name="Barry K."/>
            <person name="Labutti K."/>
            <person name="Kuo R."/>
            <person name="Ohm R.A."/>
            <person name="Bhattacharya S.S."/>
            <person name="Shirouzu T."/>
            <person name="Yoshinaga Y."/>
            <person name="Martin F.M."/>
            <person name="Grigoriev I.V."/>
            <person name="Hibbett D.S."/>
        </authorList>
    </citation>
    <scope>NUCLEOTIDE SEQUENCE [LARGE SCALE GENOMIC DNA]</scope>
    <source>
        <strain evidence="5 6">HHB12029</strain>
    </source>
</reference>
<organism evidence="5 6">
    <name type="scientific">Exidia glandulosa HHB12029</name>
    <dbReference type="NCBI Taxonomy" id="1314781"/>
    <lineage>
        <taxon>Eukaryota</taxon>
        <taxon>Fungi</taxon>
        <taxon>Dikarya</taxon>
        <taxon>Basidiomycota</taxon>
        <taxon>Agaricomycotina</taxon>
        <taxon>Agaricomycetes</taxon>
        <taxon>Auriculariales</taxon>
        <taxon>Exidiaceae</taxon>
        <taxon>Exidia</taxon>
    </lineage>
</organism>
<keyword evidence="3" id="KW-0472">Membrane</keyword>
<proteinExistence type="inferred from homology"/>
<dbReference type="Proteomes" id="UP000077266">
    <property type="component" value="Unassembled WGS sequence"/>
</dbReference>
<sequence length="454" mass="50741">MATSSSSGGPVLPVHAQQPPAQQTGDQKPRGANRSTKVAGKLKVLPEQPEPVSQSRVQQTPQLLAPPTPSIDNLKDSLLSPAVEQLPHQEQAAHDADAEDEDEDDEDTSDEQDLEDVEVYNAIAQIPEGTARKDALRLTKRKAKSLPRVTAYCTAASYKLDELMKFFTARRNTNRTSAKRIDNAVYTPYVYTDAGYKQPPEGDLLGVPGLNGGNKKKRPRFDAGAESSSEVFLFEYGTVVMWAMTESQERRFLSSLKRFEVEKLAPDDVEMEDLNFYYADHYSRIYNDVITLRKGSSFMTKLALSHALAQSAKISVFEQLIGNSIDHTRDIPEAISETGQIGMPHTEIMQQIGQLFILRMNLNLVGSVLDSPEMFWTFPDLQPLYDAARSYLEIPQRINLLNTRVEVLQDMLQLLKESVSSRHAERLETIVIWLIVIEIMLGIITVAVDLFSTA</sequence>
<keyword evidence="3" id="KW-1133">Transmembrane helix</keyword>
<keyword evidence="6" id="KW-1185">Reference proteome</keyword>
<feature type="region of interest" description="Disordered" evidence="2">
    <location>
        <begin position="1"/>
        <end position="117"/>
    </location>
</feature>
<dbReference type="OrthoDB" id="18302at2759"/>
<name>A0A165BJD7_EXIGL</name>
<keyword evidence="3" id="KW-0812">Transmembrane</keyword>
<evidence type="ECO:0000256" key="1">
    <source>
        <dbReference type="ARBA" id="ARBA00008306"/>
    </source>
</evidence>
<dbReference type="PANTHER" id="PTHR16255:SF15">
    <property type="entry name" value="SPORULATION PROTEIN RMD1"/>
    <property type="match status" value="1"/>
</dbReference>
<evidence type="ECO:0000256" key="3">
    <source>
        <dbReference type="SAM" id="Phobius"/>
    </source>
</evidence>
<dbReference type="InterPro" id="IPR051624">
    <property type="entry name" value="RMD1/Sad1-interacting"/>
</dbReference>
<evidence type="ECO:0000259" key="4">
    <source>
        <dbReference type="Pfam" id="PF02582"/>
    </source>
</evidence>
<comment type="similarity">
    <text evidence="1">Belongs to the RMD1/sif2 family.</text>
</comment>
<dbReference type="InParanoid" id="A0A165BJD7"/>
<gene>
    <name evidence="5" type="ORF">EXIGLDRAFT_686966</name>
</gene>